<dbReference type="GO" id="GO:0090729">
    <property type="term" value="F:toxin activity"/>
    <property type="evidence" value="ECO:0007669"/>
    <property type="project" value="UniProtKB-KW"/>
</dbReference>
<evidence type="ECO:0000313" key="12">
    <source>
        <dbReference type="Proteomes" id="UP000663852"/>
    </source>
</evidence>
<dbReference type="GO" id="GO:0106274">
    <property type="term" value="F:NAD+-protein-arginine ADP-ribosyltransferase activity"/>
    <property type="evidence" value="ECO:0007669"/>
    <property type="project" value="UniProtKB-EC"/>
</dbReference>
<protein>
    <recommendedName>
        <fullName evidence="10">NAD(P)(+)--arginine ADP-ribosyltransferase</fullName>
        <ecNumber evidence="10">2.4.2.31</ecNumber>
    </recommendedName>
    <alternativeName>
        <fullName evidence="10">Mono(ADP-ribosyl)transferase</fullName>
    </alternativeName>
</protein>
<evidence type="ECO:0000256" key="8">
    <source>
        <dbReference type="ARBA" id="ARBA00023026"/>
    </source>
</evidence>
<gene>
    <name evidence="11" type="ORF">EDS130_LOCUS46030</name>
</gene>
<comment type="caution">
    <text evidence="11">The sequence shown here is derived from an EMBL/GenBank/DDBJ whole genome shotgun (WGS) entry which is preliminary data.</text>
</comment>
<evidence type="ECO:0000256" key="5">
    <source>
        <dbReference type="ARBA" id="ARBA00022676"/>
    </source>
</evidence>
<comment type="similarity">
    <text evidence="2 10">Belongs to the Arg-specific ADP-ribosyltransferase family.</text>
</comment>
<reference evidence="11" key="1">
    <citation type="submission" date="2021-02" db="EMBL/GenBank/DDBJ databases">
        <authorList>
            <person name="Nowell W R."/>
        </authorList>
    </citation>
    <scope>NUCLEOTIDE SEQUENCE</scope>
</reference>
<keyword evidence="5 10" id="KW-0328">Glycosyltransferase</keyword>
<name>A0A815X0C4_ADIRI</name>
<evidence type="ECO:0000256" key="1">
    <source>
        <dbReference type="ARBA" id="ARBA00004613"/>
    </source>
</evidence>
<keyword evidence="8" id="KW-0843">Virulence</keyword>
<organism evidence="11 12">
    <name type="scientific">Adineta ricciae</name>
    <name type="common">Rotifer</name>
    <dbReference type="NCBI Taxonomy" id="249248"/>
    <lineage>
        <taxon>Eukaryota</taxon>
        <taxon>Metazoa</taxon>
        <taxon>Spiralia</taxon>
        <taxon>Gnathifera</taxon>
        <taxon>Rotifera</taxon>
        <taxon>Eurotatoria</taxon>
        <taxon>Bdelloidea</taxon>
        <taxon>Adinetida</taxon>
        <taxon>Adinetidae</taxon>
        <taxon>Adineta</taxon>
    </lineage>
</organism>
<dbReference type="GO" id="GO:0003950">
    <property type="term" value="F:NAD+ poly-ADP-ribosyltransferase activity"/>
    <property type="evidence" value="ECO:0007669"/>
    <property type="project" value="TreeGrafter"/>
</dbReference>
<evidence type="ECO:0000256" key="9">
    <source>
        <dbReference type="ARBA" id="ARBA00047597"/>
    </source>
</evidence>
<dbReference type="InterPro" id="IPR050999">
    <property type="entry name" value="ADP-ribosyltransferase_ARG"/>
</dbReference>
<keyword evidence="10" id="KW-0520">NAD</keyword>
<dbReference type="Pfam" id="PF01129">
    <property type="entry name" value="ART"/>
    <property type="match status" value="1"/>
</dbReference>
<dbReference type="GO" id="GO:0016779">
    <property type="term" value="F:nucleotidyltransferase activity"/>
    <property type="evidence" value="ECO:0007669"/>
    <property type="project" value="UniProtKB-KW"/>
</dbReference>
<keyword evidence="7" id="KW-0548">Nucleotidyltransferase</keyword>
<evidence type="ECO:0000256" key="7">
    <source>
        <dbReference type="ARBA" id="ARBA00022695"/>
    </source>
</evidence>
<keyword evidence="3" id="KW-0964">Secreted</keyword>
<evidence type="ECO:0000313" key="11">
    <source>
        <dbReference type="EMBL" id="CAF1551388.1"/>
    </source>
</evidence>
<comment type="subcellular location">
    <subcellularLocation>
        <location evidence="1">Secreted</location>
    </subcellularLocation>
</comment>
<keyword evidence="6 10" id="KW-0808">Transferase</keyword>
<evidence type="ECO:0000256" key="3">
    <source>
        <dbReference type="ARBA" id="ARBA00022525"/>
    </source>
</evidence>
<dbReference type="Proteomes" id="UP000663852">
    <property type="component" value="Unassembled WGS sequence"/>
</dbReference>
<dbReference type="OrthoDB" id="423533at2759"/>
<dbReference type="PROSITE" id="PS51996">
    <property type="entry name" value="TR_MART"/>
    <property type="match status" value="1"/>
</dbReference>
<sequence>QQQQKKDIFIVQYIFCLHYYLKPLRMADDQEEITSDCITRFIDTEYELSTANTPVIDCQDMSNVSYEDTPIVSIEEAVEPLASLVPDIQRRTEEVKSRCPNPPPDELTLDESVSIRLYSLQWIPSNKSLYNILNLTLRSKDIKQLKPWFRYLKLLLTALERLPTKYRTVYRGVKLDLHAGYHRRSVVEWWAFSSCSSRIGVLKHELFLGKTGERTIFSIECESGKNIEKHSAFASETEIVLLPGTQFEVIDSLDLGSGLHLIQLCEQKTSRSLLHSLLTTNLSSTPEGKMVLYQFVATHFVALISSRSFRRFSIRRLFISSHSVRRDLMKIVTGICNRTEML</sequence>
<dbReference type="Gene3D" id="3.90.176.10">
    <property type="entry name" value="Toxin ADP-ribosyltransferase, Chain A, domain 1"/>
    <property type="match status" value="1"/>
</dbReference>
<keyword evidence="10" id="KW-0521">NADP</keyword>
<evidence type="ECO:0000256" key="4">
    <source>
        <dbReference type="ARBA" id="ARBA00022656"/>
    </source>
</evidence>
<proteinExistence type="inferred from homology"/>
<dbReference type="InterPro" id="IPR000768">
    <property type="entry name" value="ART"/>
</dbReference>
<keyword evidence="4" id="KW-0800">Toxin</keyword>
<dbReference type="SUPFAM" id="SSF56399">
    <property type="entry name" value="ADP-ribosylation"/>
    <property type="match status" value="1"/>
</dbReference>
<dbReference type="EC" id="2.4.2.31" evidence="10"/>
<dbReference type="PANTHER" id="PTHR10339:SF25">
    <property type="entry name" value="SECRETED EXOENZYME S"/>
    <property type="match status" value="1"/>
</dbReference>
<evidence type="ECO:0000256" key="2">
    <source>
        <dbReference type="ARBA" id="ARBA00009558"/>
    </source>
</evidence>
<evidence type="ECO:0000256" key="6">
    <source>
        <dbReference type="ARBA" id="ARBA00022679"/>
    </source>
</evidence>
<dbReference type="PANTHER" id="PTHR10339">
    <property type="entry name" value="ADP-RIBOSYLTRANSFERASE"/>
    <property type="match status" value="1"/>
</dbReference>
<dbReference type="GO" id="GO:0005576">
    <property type="term" value="C:extracellular region"/>
    <property type="evidence" value="ECO:0007669"/>
    <property type="project" value="UniProtKB-SubCell"/>
</dbReference>
<accession>A0A815X0C4</accession>
<dbReference type="AlphaFoldDB" id="A0A815X0C4"/>
<dbReference type="EMBL" id="CAJNOJ010001450">
    <property type="protein sequence ID" value="CAF1551388.1"/>
    <property type="molecule type" value="Genomic_DNA"/>
</dbReference>
<feature type="non-terminal residue" evidence="11">
    <location>
        <position position="1"/>
    </location>
</feature>
<evidence type="ECO:0000256" key="10">
    <source>
        <dbReference type="RuleBase" id="RU361228"/>
    </source>
</evidence>
<comment type="catalytic activity">
    <reaction evidence="9 10">
        <text>L-arginyl-[protein] + NAD(+) = N(omega)-(ADP-D-ribosyl)-L-arginyl-[protein] + nicotinamide + H(+)</text>
        <dbReference type="Rhea" id="RHEA:19149"/>
        <dbReference type="Rhea" id="RHEA-COMP:10532"/>
        <dbReference type="Rhea" id="RHEA-COMP:15087"/>
        <dbReference type="ChEBI" id="CHEBI:15378"/>
        <dbReference type="ChEBI" id="CHEBI:17154"/>
        <dbReference type="ChEBI" id="CHEBI:29965"/>
        <dbReference type="ChEBI" id="CHEBI:57540"/>
        <dbReference type="ChEBI" id="CHEBI:142554"/>
        <dbReference type="EC" id="2.4.2.31"/>
    </reaction>
</comment>